<dbReference type="PRINTS" id="PR01217">
    <property type="entry name" value="PRICHEXTENSN"/>
</dbReference>
<name>A0ABP8INQ4_9BACT</name>
<dbReference type="Pfam" id="PF20033">
    <property type="entry name" value="DUF6438"/>
    <property type="match status" value="1"/>
</dbReference>
<sequence>MKTLYTWVVLAGAGLLPACTVHYHGVGPDGRTRVVNHYHTDTVYVQSTNTTVITQPGVVGGPRGGYAGNGPVRGGYGQPGSVQTPPPGNYPPPRNNGGIRTPPAGQPGPSPAGSNNPNPPVRNPPIRTTPPGPVRNPGSGTTPGTGSQTPGGTGTTAGTATHAPSGGAPQGSNSPAPGSTAGGGGSGGQAPQGYTTGGIKPIPTTSTPVPPTSAPIGASGETPGPRTGGIKPVRPTKFPTEPVATPASEYPTGGIKPIPGSTASGSVAVASTLSEDTPHNFQTGGIKPIPGGQSAPAGEVPTTPGTGAPAEMPGTENPGNGGGTQAVPALMFAKMPCRGTCPAYTATVWPNGRVVYVGQHNVPRVGTYELRLDPSVVADIQRQAQGLGFGELQASYASGNTDIPATMLTIYSASGSSKTVSVEDTAPAEVQALFDNIHGTLSQLVANSEYSEEKPRNRKSR</sequence>
<comment type="caution">
    <text evidence="3">The sequence shown here is derived from an EMBL/GenBank/DDBJ whole genome shotgun (WGS) entry which is preliminary data.</text>
</comment>
<feature type="compositionally biased region" description="Pro residues" evidence="1">
    <location>
        <begin position="117"/>
        <end position="134"/>
    </location>
</feature>
<feature type="compositionally biased region" description="Pro residues" evidence="1">
    <location>
        <begin position="84"/>
        <end position="94"/>
    </location>
</feature>
<keyword evidence="4" id="KW-1185">Reference proteome</keyword>
<proteinExistence type="predicted"/>
<gene>
    <name evidence="3" type="ORF">GCM10023185_34150</name>
</gene>
<feature type="compositionally biased region" description="Low complexity" evidence="1">
    <location>
        <begin position="137"/>
        <end position="148"/>
    </location>
</feature>
<feature type="region of interest" description="Disordered" evidence="1">
    <location>
        <begin position="55"/>
        <end position="316"/>
    </location>
</feature>
<protein>
    <recommendedName>
        <fullName evidence="2">DUF6438 domain-containing protein</fullName>
    </recommendedName>
</protein>
<feature type="domain" description="DUF6438" evidence="2">
    <location>
        <begin position="330"/>
        <end position="439"/>
    </location>
</feature>
<feature type="compositionally biased region" description="Low complexity" evidence="1">
    <location>
        <begin position="260"/>
        <end position="272"/>
    </location>
</feature>
<feature type="compositionally biased region" description="Low complexity" evidence="1">
    <location>
        <begin position="156"/>
        <end position="179"/>
    </location>
</feature>
<accession>A0ABP8INQ4</accession>
<dbReference type="InterPro" id="IPR011045">
    <property type="entry name" value="N2O_reductase_N"/>
</dbReference>
<dbReference type="RefSeq" id="WP_345237323.1">
    <property type="nucleotide sequence ID" value="NZ_BAABGZ010000072.1"/>
</dbReference>
<feature type="compositionally biased region" description="Gly residues" evidence="1">
    <location>
        <begin position="180"/>
        <end position="190"/>
    </location>
</feature>
<feature type="compositionally biased region" description="Gly residues" evidence="1">
    <location>
        <begin position="58"/>
        <end position="78"/>
    </location>
</feature>
<dbReference type="InterPro" id="IPR045497">
    <property type="entry name" value="DUF6438"/>
</dbReference>
<organism evidence="3 4">
    <name type="scientific">Hymenobacter saemangeumensis</name>
    <dbReference type="NCBI Taxonomy" id="1084522"/>
    <lineage>
        <taxon>Bacteria</taxon>
        <taxon>Pseudomonadati</taxon>
        <taxon>Bacteroidota</taxon>
        <taxon>Cytophagia</taxon>
        <taxon>Cytophagales</taxon>
        <taxon>Hymenobacteraceae</taxon>
        <taxon>Hymenobacter</taxon>
    </lineage>
</organism>
<dbReference type="EMBL" id="BAABGZ010000072">
    <property type="protein sequence ID" value="GAA4364549.1"/>
    <property type="molecule type" value="Genomic_DNA"/>
</dbReference>
<feature type="compositionally biased region" description="Polar residues" evidence="1">
    <location>
        <begin position="273"/>
        <end position="283"/>
    </location>
</feature>
<dbReference type="SUPFAM" id="SSF50974">
    <property type="entry name" value="Nitrous oxide reductase, N-terminal domain"/>
    <property type="match status" value="1"/>
</dbReference>
<evidence type="ECO:0000313" key="3">
    <source>
        <dbReference type="EMBL" id="GAA4364549.1"/>
    </source>
</evidence>
<reference evidence="4" key="1">
    <citation type="journal article" date="2019" name="Int. J. Syst. Evol. Microbiol.">
        <title>The Global Catalogue of Microorganisms (GCM) 10K type strain sequencing project: providing services to taxonomists for standard genome sequencing and annotation.</title>
        <authorList>
            <consortium name="The Broad Institute Genomics Platform"/>
            <consortium name="The Broad Institute Genome Sequencing Center for Infectious Disease"/>
            <person name="Wu L."/>
            <person name="Ma J."/>
        </authorList>
    </citation>
    <scope>NUCLEOTIDE SEQUENCE [LARGE SCALE GENOMIC DNA]</scope>
    <source>
        <strain evidence="4">JCM 17923</strain>
    </source>
</reference>
<dbReference type="Proteomes" id="UP001501153">
    <property type="component" value="Unassembled WGS sequence"/>
</dbReference>
<evidence type="ECO:0000256" key="1">
    <source>
        <dbReference type="SAM" id="MobiDB-lite"/>
    </source>
</evidence>
<evidence type="ECO:0000313" key="4">
    <source>
        <dbReference type="Proteomes" id="UP001501153"/>
    </source>
</evidence>
<evidence type="ECO:0000259" key="2">
    <source>
        <dbReference type="Pfam" id="PF20033"/>
    </source>
</evidence>